<proteinExistence type="predicted"/>
<evidence type="ECO:0008006" key="2">
    <source>
        <dbReference type="Google" id="ProtNLM"/>
    </source>
</evidence>
<sequence length="302" mass="33268">MKKIWILIFVICVQTAFAQQLPLLSQYSFNKYVFNPAAAGNEDRFEILTGYRSQWTGFNGAPQTASFTAHGPLGGGSCIGGDAYSDEIGATSELGFHLSYAYQVQVSNEARWAFGLQVGAVQYSLDGMQLTTYEPNDQVVPLAMTSALIADATFGTYLFSDKFFAGASVQHLAGSSILFSNDFPKEQVGLLDRHLVLLGGLKLDAGDKLAVEPSVMLRAVTGAPLQIDFSSRLIYDEKYWFGLTYRTRAAWIAMIGLDISDHFVLGYAFDYATTELQSFSDGTHEIILGWKFNKKARSNKFI</sequence>
<evidence type="ECO:0000313" key="1">
    <source>
        <dbReference type="EMBL" id="MPL92747.1"/>
    </source>
</evidence>
<dbReference type="Pfam" id="PF11751">
    <property type="entry name" value="PorP_SprF"/>
    <property type="match status" value="1"/>
</dbReference>
<gene>
    <name evidence="1" type="ORF">SDC9_38860</name>
</gene>
<dbReference type="InterPro" id="IPR019861">
    <property type="entry name" value="PorP/SprF_Bacteroidetes"/>
</dbReference>
<dbReference type="NCBIfam" id="TIGR03519">
    <property type="entry name" value="T9SS_PorP_fam"/>
    <property type="match status" value="1"/>
</dbReference>
<name>A0A644VN97_9ZZZZ</name>
<reference evidence="1" key="1">
    <citation type="submission" date="2019-08" db="EMBL/GenBank/DDBJ databases">
        <authorList>
            <person name="Kucharzyk K."/>
            <person name="Murdoch R.W."/>
            <person name="Higgins S."/>
            <person name="Loffler F."/>
        </authorList>
    </citation>
    <scope>NUCLEOTIDE SEQUENCE</scope>
</reference>
<dbReference type="EMBL" id="VSSQ01000368">
    <property type="protein sequence ID" value="MPL92747.1"/>
    <property type="molecule type" value="Genomic_DNA"/>
</dbReference>
<accession>A0A644VN97</accession>
<comment type="caution">
    <text evidence="1">The sequence shown here is derived from an EMBL/GenBank/DDBJ whole genome shotgun (WGS) entry which is preliminary data.</text>
</comment>
<dbReference type="AlphaFoldDB" id="A0A644VN97"/>
<organism evidence="1">
    <name type="scientific">bioreactor metagenome</name>
    <dbReference type="NCBI Taxonomy" id="1076179"/>
    <lineage>
        <taxon>unclassified sequences</taxon>
        <taxon>metagenomes</taxon>
        <taxon>ecological metagenomes</taxon>
    </lineage>
</organism>
<protein>
    <recommendedName>
        <fullName evidence="2">Type IX secretion system membrane protein PorP/SprF</fullName>
    </recommendedName>
</protein>